<feature type="region of interest" description="Disordered" evidence="4">
    <location>
        <begin position="530"/>
        <end position="560"/>
    </location>
</feature>
<reference evidence="5 6" key="1">
    <citation type="journal article" date="2010" name="Plant Cell">
        <title>The Chlorella variabilis NC64A genome reveals adaptation to photosymbiosis, coevolution with viruses, and cryptic sex.</title>
        <authorList>
            <person name="Blanc G."/>
            <person name="Duncan G."/>
            <person name="Agarkova I."/>
            <person name="Borodovsky M."/>
            <person name="Gurnon J."/>
            <person name="Kuo A."/>
            <person name="Lindquist E."/>
            <person name="Lucas S."/>
            <person name="Pangilinan J."/>
            <person name="Polle J."/>
            <person name="Salamov A."/>
            <person name="Terry A."/>
            <person name="Yamada T."/>
            <person name="Dunigan D.D."/>
            <person name="Grigoriev I.V."/>
            <person name="Claverie J.M."/>
            <person name="Van Etten J.L."/>
        </authorList>
    </citation>
    <scope>NUCLEOTIDE SEQUENCE [LARGE SCALE GENOMIC DNA]</scope>
    <source>
        <strain evidence="5 6">NC64A</strain>
    </source>
</reference>
<feature type="compositionally biased region" description="Low complexity" evidence="4">
    <location>
        <begin position="148"/>
        <end position="162"/>
    </location>
</feature>
<evidence type="ECO:0000256" key="2">
    <source>
        <dbReference type="ARBA" id="ARBA00022679"/>
    </source>
</evidence>
<evidence type="ECO:0000256" key="4">
    <source>
        <dbReference type="SAM" id="MobiDB-lite"/>
    </source>
</evidence>
<dbReference type="GO" id="GO:0008168">
    <property type="term" value="F:methyltransferase activity"/>
    <property type="evidence" value="ECO:0007669"/>
    <property type="project" value="UniProtKB-KW"/>
</dbReference>
<dbReference type="InterPro" id="IPR018117">
    <property type="entry name" value="C5_DNA_meth_AS"/>
</dbReference>
<dbReference type="GeneID" id="17351367"/>
<dbReference type="STRING" id="554065.E1ZQG6"/>
<dbReference type="InParanoid" id="E1ZQG6"/>
<feature type="compositionally biased region" description="Low complexity" evidence="4">
    <location>
        <begin position="30"/>
        <end position="42"/>
    </location>
</feature>
<dbReference type="RefSeq" id="XP_005844120.1">
    <property type="nucleotide sequence ID" value="XM_005844058.1"/>
</dbReference>
<name>E1ZQG6_CHLVA</name>
<keyword evidence="1" id="KW-0489">Methyltransferase</keyword>
<feature type="compositionally biased region" description="Basic and acidic residues" evidence="4">
    <location>
        <begin position="538"/>
        <end position="560"/>
    </location>
</feature>
<evidence type="ECO:0008006" key="7">
    <source>
        <dbReference type="Google" id="ProtNLM"/>
    </source>
</evidence>
<feature type="compositionally biased region" description="Low complexity" evidence="4">
    <location>
        <begin position="85"/>
        <end position="116"/>
    </location>
</feature>
<protein>
    <recommendedName>
        <fullName evidence="7">DNA (cytosine-5-)-methyltransferase</fullName>
    </recommendedName>
</protein>
<dbReference type="Proteomes" id="UP000008141">
    <property type="component" value="Unassembled WGS sequence"/>
</dbReference>
<dbReference type="OrthoDB" id="2020354at2759"/>
<organism evidence="6">
    <name type="scientific">Chlorella variabilis</name>
    <name type="common">Green alga</name>
    <dbReference type="NCBI Taxonomy" id="554065"/>
    <lineage>
        <taxon>Eukaryota</taxon>
        <taxon>Viridiplantae</taxon>
        <taxon>Chlorophyta</taxon>
        <taxon>core chlorophytes</taxon>
        <taxon>Trebouxiophyceae</taxon>
        <taxon>Chlorellales</taxon>
        <taxon>Chlorellaceae</taxon>
        <taxon>Chlorella clade</taxon>
        <taxon>Chlorella</taxon>
    </lineage>
</organism>
<proteinExistence type="predicted"/>
<sequence>MSKRPAEVVDLVDLCDDSDSPSPSPRQRRSLGSSAPGLSGAPAQPPPAAPAVTNSLLRQLNEERQARRAQQQQQQWPHQLPPSPRQLQQREQQRQQGEQQRPPSPRQQQRQQCEQQQPPPPQQQPQVWDGRPAGPSRALWVGPPAPAVGPASGSAPGSASGPVTGPSIGLVDLFAGLSTAVCGALRAGMRVDRYYAVEVSPSVRRMADHHLRRLQARHGPAALPDSALASAHSALPQDSGGSRLGRMSLGRIDLLCSGFPCQDLSRSNRGAQLGLRGARSGLFFQAAQILEWVKEVNPDVVFLFENVDLSDHQEPAIREDWHTVKRMLRCRHAVDTAWHRAAGPPHACTPAPCFQPNVLIFDAALVSPAHRVRAYWEDRDLATALHPCHRPKLSPTTDNPRIFAHFNKKGQPMRKYPTVCRTWQAEHGAYNLANGTGYVLHRATGREELPFVEEVERFVGLDEGATAAPGRSPAHLVHPACGNIFDANVLTHFMHQFRPFFSGSARILRAGQLPPAYSLELRERAAWAVGSRQQGRRQQYDSGDKVRRTARRPHVESGIHADGHGLPVDLLRLVLQAVLGEERQDAYRLVRDLQRFALVCKTWREAVFSTPLRLNLDYQPEGHIRRPADPPK</sequence>
<accession>E1ZQG6</accession>
<evidence type="ECO:0000313" key="5">
    <source>
        <dbReference type="EMBL" id="EFN52018.1"/>
    </source>
</evidence>
<keyword evidence="3" id="KW-0949">S-adenosyl-L-methionine</keyword>
<dbReference type="InterPro" id="IPR001525">
    <property type="entry name" value="C5_MeTfrase"/>
</dbReference>
<gene>
    <name evidence="5" type="ORF">CHLNCDRAFT_139582</name>
</gene>
<dbReference type="GO" id="GO:0032259">
    <property type="term" value="P:methylation"/>
    <property type="evidence" value="ECO:0007669"/>
    <property type="project" value="UniProtKB-KW"/>
</dbReference>
<evidence type="ECO:0000256" key="1">
    <source>
        <dbReference type="ARBA" id="ARBA00022603"/>
    </source>
</evidence>
<dbReference type="AlphaFoldDB" id="E1ZQG6"/>
<dbReference type="KEGG" id="cvr:CHLNCDRAFT_139582"/>
<dbReference type="Pfam" id="PF00145">
    <property type="entry name" value="DNA_methylase"/>
    <property type="match status" value="1"/>
</dbReference>
<dbReference type="SUPFAM" id="SSF53335">
    <property type="entry name" value="S-adenosyl-L-methionine-dependent methyltransferases"/>
    <property type="match status" value="1"/>
</dbReference>
<dbReference type="PROSITE" id="PS00094">
    <property type="entry name" value="C5_MTASE_1"/>
    <property type="match status" value="1"/>
</dbReference>
<feature type="region of interest" description="Disordered" evidence="4">
    <location>
        <begin position="1"/>
        <end position="162"/>
    </location>
</feature>
<dbReference type="EMBL" id="GL433859">
    <property type="protein sequence ID" value="EFN52018.1"/>
    <property type="molecule type" value="Genomic_DNA"/>
</dbReference>
<keyword evidence="6" id="KW-1185">Reference proteome</keyword>
<evidence type="ECO:0000256" key="3">
    <source>
        <dbReference type="ARBA" id="ARBA00022691"/>
    </source>
</evidence>
<dbReference type="InterPro" id="IPR029063">
    <property type="entry name" value="SAM-dependent_MTases_sf"/>
</dbReference>
<keyword evidence="2" id="KW-0808">Transferase</keyword>
<dbReference type="Gene3D" id="3.40.50.150">
    <property type="entry name" value="Vaccinia Virus protein VP39"/>
    <property type="match status" value="1"/>
</dbReference>
<evidence type="ECO:0000313" key="6">
    <source>
        <dbReference type="Proteomes" id="UP000008141"/>
    </source>
</evidence>